<reference evidence="2 3" key="1">
    <citation type="submission" date="2024-02" db="EMBL/GenBank/DDBJ databases">
        <title>A draft genome for the cacao thread blight pathogen Marasmius crinis-equi.</title>
        <authorList>
            <person name="Cohen S.P."/>
            <person name="Baruah I.K."/>
            <person name="Amoako-Attah I."/>
            <person name="Bukari Y."/>
            <person name="Meinhardt L.W."/>
            <person name="Bailey B.A."/>
        </authorList>
    </citation>
    <scope>NUCLEOTIDE SEQUENCE [LARGE SCALE GENOMIC DNA]</scope>
    <source>
        <strain evidence="2 3">GH-76</strain>
    </source>
</reference>
<organism evidence="2 3">
    <name type="scientific">Marasmius crinis-equi</name>
    <dbReference type="NCBI Taxonomy" id="585013"/>
    <lineage>
        <taxon>Eukaryota</taxon>
        <taxon>Fungi</taxon>
        <taxon>Dikarya</taxon>
        <taxon>Basidiomycota</taxon>
        <taxon>Agaricomycotina</taxon>
        <taxon>Agaricomycetes</taxon>
        <taxon>Agaricomycetidae</taxon>
        <taxon>Agaricales</taxon>
        <taxon>Marasmiineae</taxon>
        <taxon>Marasmiaceae</taxon>
        <taxon>Marasmius</taxon>
    </lineage>
</organism>
<evidence type="ECO:0000313" key="3">
    <source>
        <dbReference type="Proteomes" id="UP001465976"/>
    </source>
</evidence>
<sequence>MLGRCKQLGTIVAFSCSTTCSASLVPKSDWGALTPDTPIRRPKFAYLSNDDKFSAMDWIIWRDQANIFRVGHVIEIVQVVGSRSDSFGQADWVLVQEGKITGVHNEYGLPNITLNAGYTAIETASSILCRVNVQHDCARMNCSIQNARPVVEERELSSRRKDVVVHIGGPHFVLNTGQMRDAAILDYFRVTPAPLSRKYVLDEAVGKVFDARKAKASPTISPVVQTDGTDPAQMPSTSSEKSSRSTGRNGHGSGRGVRGGRGSRGARNTSRGQGRGRGRGHGGHSSMQPNAPLSTDQQSSAVLAPLVSESHYQTPTASKPRPRPRPRPVHPGSVLQTRDTLIPSSTCDNFQTHVPNYGEYARFA</sequence>
<gene>
    <name evidence="2" type="ORF">V5O48_003671</name>
</gene>
<dbReference type="EMBL" id="JBAHYK010000105">
    <property type="protein sequence ID" value="KAL0578324.1"/>
    <property type="molecule type" value="Genomic_DNA"/>
</dbReference>
<evidence type="ECO:0000313" key="2">
    <source>
        <dbReference type="EMBL" id="KAL0578324.1"/>
    </source>
</evidence>
<name>A0ABR3FT16_9AGAR</name>
<feature type="compositionally biased region" description="Low complexity" evidence="1">
    <location>
        <begin position="236"/>
        <end position="248"/>
    </location>
</feature>
<protein>
    <submittedName>
        <fullName evidence="2">Uncharacterized protein</fullName>
    </submittedName>
</protein>
<accession>A0ABR3FT16</accession>
<feature type="region of interest" description="Disordered" evidence="1">
    <location>
        <begin position="213"/>
        <end position="336"/>
    </location>
</feature>
<feature type="compositionally biased region" description="Polar residues" evidence="1">
    <location>
        <begin position="218"/>
        <end position="228"/>
    </location>
</feature>
<feature type="compositionally biased region" description="Polar residues" evidence="1">
    <location>
        <begin position="285"/>
        <end position="301"/>
    </location>
</feature>
<dbReference type="Proteomes" id="UP001465976">
    <property type="component" value="Unassembled WGS sequence"/>
</dbReference>
<comment type="caution">
    <text evidence="2">The sequence shown here is derived from an EMBL/GenBank/DDBJ whole genome shotgun (WGS) entry which is preliminary data.</text>
</comment>
<evidence type="ECO:0000256" key="1">
    <source>
        <dbReference type="SAM" id="MobiDB-lite"/>
    </source>
</evidence>
<keyword evidence="3" id="KW-1185">Reference proteome</keyword>
<feature type="compositionally biased region" description="Gly residues" evidence="1">
    <location>
        <begin position="249"/>
        <end position="263"/>
    </location>
</feature>
<proteinExistence type="predicted"/>